<dbReference type="EMBL" id="JBHZOL010000001">
    <property type="protein sequence ID" value="MFE4104642.1"/>
    <property type="molecule type" value="Genomic_DNA"/>
</dbReference>
<proteinExistence type="inferred from homology"/>
<feature type="domain" description="UspA" evidence="2">
    <location>
        <begin position="1"/>
        <end position="156"/>
    </location>
</feature>
<dbReference type="CDD" id="cd00293">
    <property type="entry name" value="USP-like"/>
    <property type="match status" value="1"/>
</dbReference>
<dbReference type="SUPFAM" id="SSF52402">
    <property type="entry name" value="Adenine nucleotide alpha hydrolases-like"/>
    <property type="match status" value="1"/>
</dbReference>
<dbReference type="InterPro" id="IPR006015">
    <property type="entry name" value="Universal_stress_UspA"/>
</dbReference>
<protein>
    <submittedName>
        <fullName evidence="3">Universal stress protein</fullName>
    </submittedName>
</protein>
<comment type="similarity">
    <text evidence="1">Belongs to the universal stress protein A family.</text>
</comment>
<dbReference type="InterPro" id="IPR006016">
    <property type="entry name" value="UspA"/>
</dbReference>
<evidence type="ECO:0000259" key="2">
    <source>
        <dbReference type="Pfam" id="PF00582"/>
    </source>
</evidence>
<dbReference type="InterPro" id="IPR014729">
    <property type="entry name" value="Rossmann-like_a/b/a_fold"/>
</dbReference>
<dbReference type="RefSeq" id="WP_377960115.1">
    <property type="nucleotide sequence ID" value="NZ_JBHZOL010000001.1"/>
</dbReference>
<organism evidence="3 4">
    <name type="scientific">Almyronema epifaneia S1</name>
    <dbReference type="NCBI Taxonomy" id="2991925"/>
    <lineage>
        <taxon>Bacteria</taxon>
        <taxon>Bacillati</taxon>
        <taxon>Cyanobacteriota</taxon>
        <taxon>Cyanophyceae</taxon>
        <taxon>Nodosilineales</taxon>
        <taxon>Nodosilineaceae</taxon>
        <taxon>Almyronema</taxon>
        <taxon>Almyronema epifaneia</taxon>
    </lineage>
</organism>
<dbReference type="PANTHER" id="PTHR46268:SF8">
    <property type="entry name" value="UNIVERSAL STRESS PROTEIN SLL1388"/>
    <property type="match status" value="1"/>
</dbReference>
<gene>
    <name evidence="3" type="ORF">ACFVKH_00035</name>
</gene>
<dbReference type="PRINTS" id="PR01438">
    <property type="entry name" value="UNVRSLSTRESS"/>
</dbReference>
<accession>A0ABW6I8Z1</accession>
<evidence type="ECO:0000313" key="3">
    <source>
        <dbReference type="EMBL" id="MFE4104642.1"/>
    </source>
</evidence>
<keyword evidence="4" id="KW-1185">Reference proteome</keyword>
<evidence type="ECO:0000256" key="1">
    <source>
        <dbReference type="ARBA" id="ARBA00008791"/>
    </source>
</evidence>
<evidence type="ECO:0000313" key="4">
    <source>
        <dbReference type="Proteomes" id="UP001600165"/>
    </source>
</evidence>
<name>A0ABW6I8Z1_9CYAN</name>
<sequence>MKRILVALDKSDLSQVALQEAIALAKALEAKLLLLHVLSGNEPGYPETPALPSLPYYSEFDESLWRNYRQTCQEFSNRYREWLSWETEAARSAGVTADYDQISGQPGRTICDFAKNWQADLIVIGSRQRAGLSELLLGSVSNYVMHHAPCSVLIVHPSRQSEFIQTAEPASTAA</sequence>
<dbReference type="PANTHER" id="PTHR46268">
    <property type="entry name" value="STRESS RESPONSE PROTEIN NHAX"/>
    <property type="match status" value="1"/>
</dbReference>
<comment type="caution">
    <text evidence="3">The sequence shown here is derived from an EMBL/GenBank/DDBJ whole genome shotgun (WGS) entry which is preliminary data.</text>
</comment>
<dbReference type="Pfam" id="PF00582">
    <property type="entry name" value="Usp"/>
    <property type="match status" value="1"/>
</dbReference>
<dbReference type="Proteomes" id="UP001600165">
    <property type="component" value="Unassembled WGS sequence"/>
</dbReference>
<reference evidence="3 4" key="1">
    <citation type="submission" date="2024-10" db="EMBL/GenBank/DDBJ databases">
        <authorList>
            <person name="Ratan Roy A."/>
            <person name="Morales Sandoval P.H."/>
            <person name="De Los Santos Villalobos S."/>
            <person name="Chakraborty S."/>
            <person name="Mukherjee J."/>
        </authorList>
    </citation>
    <scope>NUCLEOTIDE SEQUENCE [LARGE SCALE GENOMIC DNA]</scope>
    <source>
        <strain evidence="3 4">S1</strain>
    </source>
</reference>
<dbReference type="Gene3D" id="3.40.50.620">
    <property type="entry name" value="HUPs"/>
    <property type="match status" value="1"/>
</dbReference>